<protein>
    <recommendedName>
        <fullName evidence="6">Major facilitator superfamily (MFS) profile domain-containing protein</fullName>
    </recommendedName>
</protein>
<keyword evidence="8" id="KW-1185">Reference proteome</keyword>
<evidence type="ECO:0000256" key="1">
    <source>
        <dbReference type="ARBA" id="ARBA00004141"/>
    </source>
</evidence>
<dbReference type="GO" id="GO:0022857">
    <property type="term" value="F:transmembrane transporter activity"/>
    <property type="evidence" value="ECO:0007669"/>
    <property type="project" value="InterPro"/>
</dbReference>
<feature type="transmembrane region" description="Helical" evidence="5">
    <location>
        <begin position="47"/>
        <end position="69"/>
    </location>
</feature>
<proteinExistence type="predicted"/>
<dbReference type="EMBL" id="KB203149">
    <property type="protein sequence ID" value="ESO86137.1"/>
    <property type="molecule type" value="Genomic_DNA"/>
</dbReference>
<dbReference type="InterPro" id="IPR020846">
    <property type="entry name" value="MFS_dom"/>
</dbReference>
<dbReference type="OrthoDB" id="3026777at2759"/>
<feature type="transmembrane region" description="Helical" evidence="5">
    <location>
        <begin position="17"/>
        <end position="40"/>
    </location>
</feature>
<organism evidence="7 8">
    <name type="scientific">Lottia gigantea</name>
    <name type="common">Giant owl limpet</name>
    <dbReference type="NCBI Taxonomy" id="225164"/>
    <lineage>
        <taxon>Eukaryota</taxon>
        <taxon>Metazoa</taxon>
        <taxon>Spiralia</taxon>
        <taxon>Lophotrochozoa</taxon>
        <taxon>Mollusca</taxon>
        <taxon>Gastropoda</taxon>
        <taxon>Patellogastropoda</taxon>
        <taxon>Lottioidea</taxon>
        <taxon>Lottiidae</taxon>
        <taxon>Lottia</taxon>
    </lineage>
</organism>
<feature type="transmembrane region" description="Helical" evidence="5">
    <location>
        <begin position="141"/>
        <end position="163"/>
    </location>
</feature>
<feature type="transmembrane region" description="Helical" evidence="5">
    <location>
        <begin position="267"/>
        <end position="285"/>
    </location>
</feature>
<comment type="subcellular location">
    <subcellularLocation>
        <location evidence="1">Membrane</location>
        <topology evidence="1">Multi-pass membrane protein</topology>
    </subcellularLocation>
</comment>
<feature type="transmembrane region" description="Helical" evidence="5">
    <location>
        <begin position="199"/>
        <end position="225"/>
    </location>
</feature>
<dbReference type="SUPFAM" id="SSF103473">
    <property type="entry name" value="MFS general substrate transporter"/>
    <property type="match status" value="1"/>
</dbReference>
<dbReference type="GeneID" id="20232991"/>
<dbReference type="Proteomes" id="UP000030746">
    <property type="component" value="Unassembled WGS sequence"/>
</dbReference>
<dbReference type="AlphaFoldDB" id="V3ZP72"/>
<accession>V3ZP72</accession>
<feature type="transmembrane region" description="Helical" evidence="5">
    <location>
        <begin position="291"/>
        <end position="311"/>
    </location>
</feature>
<evidence type="ECO:0000256" key="3">
    <source>
        <dbReference type="ARBA" id="ARBA00022989"/>
    </source>
</evidence>
<keyword evidence="3 5" id="KW-1133">Transmembrane helix</keyword>
<feature type="transmembrane region" description="Helical" evidence="5">
    <location>
        <begin position="323"/>
        <end position="347"/>
    </location>
</feature>
<gene>
    <name evidence="7" type="ORF">LOTGIDRAFT_129713</name>
</gene>
<dbReference type="KEGG" id="lgi:LOTGIDRAFT_129713"/>
<dbReference type="GO" id="GO:0016020">
    <property type="term" value="C:membrane"/>
    <property type="evidence" value="ECO:0007669"/>
    <property type="project" value="UniProtKB-SubCell"/>
</dbReference>
<feature type="transmembrane region" description="Helical" evidence="5">
    <location>
        <begin position="353"/>
        <end position="373"/>
    </location>
</feature>
<feature type="transmembrane region" description="Helical" evidence="5">
    <location>
        <begin position="75"/>
        <end position="100"/>
    </location>
</feature>
<dbReference type="PANTHER" id="PTHR23507">
    <property type="entry name" value="ZGC:174356"/>
    <property type="match status" value="1"/>
</dbReference>
<keyword evidence="4 5" id="KW-0472">Membrane</keyword>
<evidence type="ECO:0000256" key="5">
    <source>
        <dbReference type="SAM" id="Phobius"/>
    </source>
</evidence>
<dbReference type="RefSeq" id="XP_009063099.1">
    <property type="nucleotide sequence ID" value="XM_009064851.1"/>
</dbReference>
<dbReference type="PANTHER" id="PTHR23507:SF1">
    <property type="entry name" value="FI18259P1-RELATED"/>
    <property type="match status" value="1"/>
</dbReference>
<keyword evidence="2 5" id="KW-0812">Transmembrane</keyword>
<dbReference type="CTD" id="20232991"/>
<dbReference type="PROSITE" id="PS50850">
    <property type="entry name" value="MFS"/>
    <property type="match status" value="1"/>
</dbReference>
<dbReference type="Gene3D" id="1.20.1250.20">
    <property type="entry name" value="MFS general substrate transporter like domains"/>
    <property type="match status" value="1"/>
</dbReference>
<evidence type="ECO:0000259" key="6">
    <source>
        <dbReference type="PROSITE" id="PS50850"/>
    </source>
</evidence>
<dbReference type="InterPro" id="IPR036259">
    <property type="entry name" value="MFS_trans_sf"/>
</dbReference>
<dbReference type="HOGENOM" id="CLU_028365_1_1_1"/>
<feature type="transmembrane region" description="Helical" evidence="5">
    <location>
        <begin position="112"/>
        <end position="135"/>
    </location>
</feature>
<feature type="transmembrane region" description="Helical" evidence="5">
    <location>
        <begin position="237"/>
        <end position="255"/>
    </location>
</feature>
<sequence>MTDKDVPRKIEKETTTMILYLNIATAFPAIIPTVFLGGLSDRHGRKVVLLIAISGSLLRAIVYIIVINFRLNIHFLFIGNALEGLSGSFGTCLMAMFSLIADITEPGPKRAVRITALEAMLAIASASGLLIAGYWVGMRGYFEPMTFATCLLGLAFIFTSLCIPETLRVENKTPFSLKIFKNCVQLYTKDTANHRRWKLIICLISFFLVISIGLSRVSLTTLYLLDAPFCWPQTKINLYYSSTVLVNWISILIFVKWCGPSMSERTPAILGCVSSVGSLILLGIAVEDVYIYASAAVGIIGDVVSPALRSMMSHQVSPVEQGILFASVGVIELSCTAIIGSAATLIYNLTIEFFSGVVFLCMAGLIFIVFVLLM</sequence>
<evidence type="ECO:0000313" key="8">
    <source>
        <dbReference type="Proteomes" id="UP000030746"/>
    </source>
</evidence>
<name>V3ZP72_LOTGI</name>
<evidence type="ECO:0000256" key="2">
    <source>
        <dbReference type="ARBA" id="ARBA00022692"/>
    </source>
</evidence>
<feature type="domain" description="Major facilitator superfamily (MFS) profile" evidence="6">
    <location>
        <begin position="1"/>
        <end position="374"/>
    </location>
</feature>
<dbReference type="Pfam" id="PF07690">
    <property type="entry name" value="MFS_1"/>
    <property type="match status" value="1"/>
</dbReference>
<reference evidence="7 8" key="1">
    <citation type="journal article" date="2013" name="Nature">
        <title>Insights into bilaterian evolution from three spiralian genomes.</title>
        <authorList>
            <person name="Simakov O."/>
            <person name="Marletaz F."/>
            <person name="Cho S.J."/>
            <person name="Edsinger-Gonzales E."/>
            <person name="Havlak P."/>
            <person name="Hellsten U."/>
            <person name="Kuo D.H."/>
            <person name="Larsson T."/>
            <person name="Lv J."/>
            <person name="Arendt D."/>
            <person name="Savage R."/>
            <person name="Osoegawa K."/>
            <person name="de Jong P."/>
            <person name="Grimwood J."/>
            <person name="Chapman J.A."/>
            <person name="Shapiro H."/>
            <person name="Aerts A."/>
            <person name="Otillar R.P."/>
            <person name="Terry A.Y."/>
            <person name="Boore J.L."/>
            <person name="Grigoriev I.V."/>
            <person name="Lindberg D.R."/>
            <person name="Seaver E.C."/>
            <person name="Weisblat D.A."/>
            <person name="Putnam N.H."/>
            <person name="Rokhsar D.S."/>
        </authorList>
    </citation>
    <scope>NUCLEOTIDE SEQUENCE [LARGE SCALE GENOMIC DNA]</scope>
</reference>
<dbReference type="OMA" id="CDISYEN"/>
<evidence type="ECO:0000313" key="7">
    <source>
        <dbReference type="EMBL" id="ESO86137.1"/>
    </source>
</evidence>
<dbReference type="InterPro" id="IPR011701">
    <property type="entry name" value="MFS"/>
</dbReference>
<evidence type="ECO:0000256" key="4">
    <source>
        <dbReference type="ARBA" id="ARBA00023136"/>
    </source>
</evidence>